<reference evidence="2" key="1">
    <citation type="submission" date="2020-02" db="EMBL/GenBank/DDBJ databases">
        <authorList>
            <person name="Meier V. D."/>
        </authorList>
    </citation>
    <scope>NUCLEOTIDE SEQUENCE</scope>
    <source>
        <strain evidence="2">AVDCRST_MAG30</strain>
    </source>
</reference>
<feature type="non-terminal residue" evidence="2">
    <location>
        <position position="1"/>
    </location>
</feature>
<feature type="compositionally biased region" description="Basic residues" evidence="1">
    <location>
        <begin position="43"/>
        <end position="70"/>
    </location>
</feature>
<proteinExistence type="predicted"/>
<sequence length="70" mass="8213">GPLRDHLRRRQGRLEPRARADRQGPRGHGHRRRPPPLPDRRAGARARRPVRRRHRAVGARARRHPARRPG</sequence>
<feature type="compositionally biased region" description="Basic residues" evidence="1">
    <location>
        <begin position="1"/>
        <end position="11"/>
    </location>
</feature>
<dbReference type="AlphaFoldDB" id="A0A6J4TI31"/>
<organism evidence="2">
    <name type="scientific">uncultured Solirubrobacteraceae bacterium</name>
    <dbReference type="NCBI Taxonomy" id="1162706"/>
    <lineage>
        <taxon>Bacteria</taxon>
        <taxon>Bacillati</taxon>
        <taxon>Actinomycetota</taxon>
        <taxon>Thermoleophilia</taxon>
        <taxon>Solirubrobacterales</taxon>
        <taxon>Solirubrobacteraceae</taxon>
        <taxon>environmental samples</taxon>
    </lineage>
</organism>
<evidence type="ECO:0000256" key="1">
    <source>
        <dbReference type="SAM" id="MobiDB-lite"/>
    </source>
</evidence>
<feature type="compositionally biased region" description="Basic residues" evidence="1">
    <location>
        <begin position="25"/>
        <end position="34"/>
    </location>
</feature>
<gene>
    <name evidence="2" type="ORF">AVDCRST_MAG30-3217</name>
</gene>
<accession>A0A6J4TI31</accession>
<feature type="compositionally biased region" description="Basic and acidic residues" evidence="1">
    <location>
        <begin position="12"/>
        <end position="24"/>
    </location>
</feature>
<evidence type="ECO:0000313" key="2">
    <source>
        <dbReference type="EMBL" id="CAA9523847.1"/>
    </source>
</evidence>
<feature type="region of interest" description="Disordered" evidence="1">
    <location>
        <begin position="1"/>
        <end position="70"/>
    </location>
</feature>
<dbReference type="EMBL" id="CADCVS010000415">
    <property type="protein sequence ID" value="CAA9523847.1"/>
    <property type="molecule type" value="Genomic_DNA"/>
</dbReference>
<protein>
    <submittedName>
        <fullName evidence="2">Trk system potassium uptake protein TrkA</fullName>
    </submittedName>
</protein>
<feature type="non-terminal residue" evidence="2">
    <location>
        <position position="70"/>
    </location>
</feature>
<name>A0A6J4TI31_9ACTN</name>